<dbReference type="AlphaFoldDB" id="X1U893"/>
<feature type="non-terminal residue" evidence="2">
    <location>
        <position position="1"/>
    </location>
</feature>
<reference evidence="2" key="1">
    <citation type="journal article" date="2014" name="Front. Microbiol.">
        <title>High frequency of phylogenetically diverse reductive dehalogenase-homologous genes in deep subseafloor sedimentary metagenomes.</title>
        <authorList>
            <person name="Kawai M."/>
            <person name="Futagami T."/>
            <person name="Toyoda A."/>
            <person name="Takaki Y."/>
            <person name="Nishi S."/>
            <person name="Hori S."/>
            <person name="Arai W."/>
            <person name="Tsubouchi T."/>
            <person name="Morono Y."/>
            <person name="Uchiyama I."/>
            <person name="Ito T."/>
            <person name="Fujiyama A."/>
            <person name="Inagaki F."/>
            <person name="Takami H."/>
        </authorList>
    </citation>
    <scope>NUCLEOTIDE SEQUENCE</scope>
    <source>
        <strain evidence="2">Expedition CK06-06</strain>
    </source>
</reference>
<comment type="caution">
    <text evidence="2">The sequence shown here is derived from an EMBL/GenBank/DDBJ whole genome shotgun (WGS) entry which is preliminary data.</text>
</comment>
<name>X1U893_9ZZZZ</name>
<dbReference type="InterPro" id="IPR011254">
    <property type="entry name" value="Prismane-like_sf"/>
</dbReference>
<gene>
    <name evidence="2" type="ORF">S12H4_53168</name>
</gene>
<protein>
    <recommendedName>
        <fullName evidence="1">CO dehydrogenase/acetyl-CoA synthase complex beta subunit C-terminal domain-containing protein</fullName>
    </recommendedName>
</protein>
<sequence>KEEIRERLENRLAEIGEPDLLDKIATEEDATASEELVKFLQAKGHPALSMEPMM</sequence>
<dbReference type="InterPro" id="IPR045822">
    <property type="entry name" value="ACS_CODH_B_C"/>
</dbReference>
<dbReference type="GO" id="GO:0016491">
    <property type="term" value="F:oxidoreductase activity"/>
    <property type="evidence" value="ECO:0007669"/>
    <property type="project" value="InterPro"/>
</dbReference>
<organism evidence="2">
    <name type="scientific">marine sediment metagenome</name>
    <dbReference type="NCBI Taxonomy" id="412755"/>
    <lineage>
        <taxon>unclassified sequences</taxon>
        <taxon>metagenomes</taxon>
        <taxon>ecological metagenomes</taxon>
    </lineage>
</organism>
<evidence type="ECO:0000259" key="1">
    <source>
        <dbReference type="Pfam" id="PF19436"/>
    </source>
</evidence>
<dbReference type="EMBL" id="BARW01033814">
    <property type="protein sequence ID" value="GAJ13783.1"/>
    <property type="molecule type" value="Genomic_DNA"/>
</dbReference>
<accession>X1U893</accession>
<proteinExistence type="predicted"/>
<evidence type="ECO:0000313" key="2">
    <source>
        <dbReference type="EMBL" id="GAJ13783.1"/>
    </source>
</evidence>
<dbReference type="Gene3D" id="3.40.1470.10">
    <property type="entry name" value="Bifunctional carbon monoxide dehydrogenase/acetyl-coa synthase(codh/acs), Chain M, domain 5"/>
    <property type="match status" value="1"/>
</dbReference>
<dbReference type="SUPFAM" id="SSF56821">
    <property type="entry name" value="Prismane protein-like"/>
    <property type="match status" value="1"/>
</dbReference>
<feature type="domain" description="CO dehydrogenase/acetyl-CoA synthase complex beta subunit C-terminal" evidence="1">
    <location>
        <begin position="1"/>
        <end position="54"/>
    </location>
</feature>
<dbReference type="Pfam" id="PF19436">
    <property type="entry name" value="ACS_CODH_B_C"/>
    <property type="match status" value="1"/>
</dbReference>